<feature type="domain" description="Polymerase beta nucleotidyltransferase" evidence="1">
    <location>
        <begin position="5"/>
        <end position="95"/>
    </location>
</feature>
<dbReference type="InterPro" id="IPR052930">
    <property type="entry name" value="TA_antitoxin_MntA"/>
</dbReference>
<dbReference type="PANTHER" id="PTHR43852">
    <property type="entry name" value="NUCLEOTIDYLTRANSFERASE"/>
    <property type="match status" value="1"/>
</dbReference>
<dbReference type="PANTHER" id="PTHR43852:SF3">
    <property type="entry name" value="NUCLEOTIDYLTRANSFERASE"/>
    <property type="match status" value="1"/>
</dbReference>
<dbReference type="InterPro" id="IPR041633">
    <property type="entry name" value="Polbeta"/>
</dbReference>
<sequence length="135" mass="16151">MDIVEKCKNVLMKYENILFAYIFGSYAKGNMRADSDVDIGIYLKEEMNIEEYLKIRMDLTKICKRQVDLVVLNAATPLLKYEIYKNNILLFTRDRTIESNYKVKILFEYNDIKRYLEMSYKKTIERLKNEVDFNG</sequence>
<dbReference type="CDD" id="cd05403">
    <property type="entry name" value="NT_KNTase_like"/>
    <property type="match status" value="1"/>
</dbReference>
<reference evidence="3" key="1">
    <citation type="submission" date="2019-01" db="EMBL/GenBank/DDBJ databases">
        <title>Draft genomes of a novel of Sporanaerobacter strains.</title>
        <authorList>
            <person name="Ma S."/>
        </authorList>
    </citation>
    <scope>NUCLEOTIDE SEQUENCE [LARGE SCALE GENOMIC DNA]</scope>
    <source>
        <strain evidence="3">NJN-17</strain>
    </source>
</reference>
<dbReference type="RefSeq" id="WP_128752387.1">
    <property type="nucleotide sequence ID" value="NZ_CP035282.1"/>
</dbReference>
<gene>
    <name evidence="2" type="ORF">EQM13_07805</name>
</gene>
<dbReference type="InterPro" id="IPR043519">
    <property type="entry name" value="NT_sf"/>
</dbReference>
<keyword evidence="2" id="KW-0808">Transferase</keyword>
<dbReference type="KEGG" id="spoa:EQM13_07805"/>
<name>A0A410QCE1_9FIRM</name>
<dbReference type="OrthoDB" id="90159at2"/>
<dbReference type="Pfam" id="PF18765">
    <property type="entry name" value="Polbeta"/>
    <property type="match status" value="1"/>
</dbReference>
<evidence type="ECO:0000313" key="2">
    <source>
        <dbReference type="EMBL" id="QAT61488.1"/>
    </source>
</evidence>
<protein>
    <submittedName>
        <fullName evidence="2">Nucleotidyltransferase domain-containing protein</fullName>
    </submittedName>
</protein>
<dbReference type="Proteomes" id="UP000287969">
    <property type="component" value="Chromosome"/>
</dbReference>
<dbReference type="AlphaFoldDB" id="A0A410QCE1"/>
<organism evidence="2 3">
    <name type="scientific">Acidilutibacter cellobiosedens</name>
    <dbReference type="NCBI Taxonomy" id="2507161"/>
    <lineage>
        <taxon>Bacteria</taxon>
        <taxon>Bacillati</taxon>
        <taxon>Bacillota</taxon>
        <taxon>Tissierellia</taxon>
        <taxon>Tissierellales</taxon>
        <taxon>Acidilutibacteraceae</taxon>
        <taxon>Acidilutibacter</taxon>
    </lineage>
</organism>
<dbReference type="GO" id="GO:0016740">
    <property type="term" value="F:transferase activity"/>
    <property type="evidence" value="ECO:0007669"/>
    <property type="project" value="UniProtKB-KW"/>
</dbReference>
<dbReference type="SUPFAM" id="SSF81301">
    <property type="entry name" value="Nucleotidyltransferase"/>
    <property type="match status" value="1"/>
</dbReference>
<dbReference type="NCBIfam" id="NF047752">
    <property type="entry name" value="MntA_antitoxin"/>
    <property type="match status" value="1"/>
</dbReference>
<proteinExistence type="predicted"/>
<dbReference type="EMBL" id="CP035282">
    <property type="protein sequence ID" value="QAT61488.1"/>
    <property type="molecule type" value="Genomic_DNA"/>
</dbReference>
<dbReference type="Gene3D" id="3.30.460.10">
    <property type="entry name" value="Beta Polymerase, domain 2"/>
    <property type="match status" value="1"/>
</dbReference>
<accession>A0A410QCE1</accession>
<evidence type="ECO:0000313" key="3">
    <source>
        <dbReference type="Proteomes" id="UP000287969"/>
    </source>
</evidence>
<keyword evidence="3" id="KW-1185">Reference proteome</keyword>
<evidence type="ECO:0000259" key="1">
    <source>
        <dbReference type="Pfam" id="PF18765"/>
    </source>
</evidence>